<evidence type="ECO:0000256" key="1">
    <source>
        <dbReference type="SAM" id="Coils"/>
    </source>
</evidence>
<comment type="caution">
    <text evidence="3">The sequence shown here is derived from an EMBL/GenBank/DDBJ whole genome shotgun (WGS) entry which is preliminary data.</text>
</comment>
<reference evidence="3 4" key="1">
    <citation type="journal article" date="2024" name="Commun. Biol.">
        <title>Comparative genomic analysis of thermophilic fungi reveals convergent evolutionary adaptations and gene losses.</title>
        <authorList>
            <person name="Steindorff A.S."/>
            <person name="Aguilar-Pontes M.V."/>
            <person name="Robinson A.J."/>
            <person name="Andreopoulos B."/>
            <person name="LaButti K."/>
            <person name="Kuo A."/>
            <person name="Mondo S."/>
            <person name="Riley R."/>
            <person name="Otillar R."/>
            <person name="Haridas S."/>
            <person name="Lipzen A."/>
            <person name="Grimwood J."/>
            <person name="Schmutz J."/>
            <person name="Clum A."/>
            <person name="Reid I.D."/>
            <person name="Moisan M.C."/>
            <person name="Butler G."/>
            <person name="Nguyen T.T.M."/>
            <person name="Dewar K."/>
            <person name="Conant G."/>
            <person name="Drula E."/>
            <person name="Henrissat B."/>
            <person name="Hansel C."/>
            <person name="Singer S."/>
            <person name="Hutchinson M.I."/>
            <person name="de Vries R.P."/>
            <person name="Natvig D.O."/>
            <person name="Powell A.J."/>
            <person name="Tsang A."/>
            <person name="Grigoriev I.V."/>
        </authorList>
    </citation>
    <scope>NUCLEOTIDE SEQUENCE [LARGE SCALE GENOMIC DNA]</scope>
    <source>
        <strain evidence="3 4">CBS 620.91</strain>
    </source>
</reference>
<evidence type="ECO:0000256" key="2">
    <source>
        <dbReference type="SAM" id="MobiDB-lite"/>
    </source>
</evidence>
<organism evidence="3 4">
    <name type="scientific">Humicola insolens</name>
    <name type="common">Soft-rot fungus</name>
    <dbReference type="NCBI Taxonomy" id="85995"/>
    <lineage>
        <taxon>Eukaryota</taxon>
        <taxon>Fungi</taxon>
        <taxon>Dikarya</taxon>
        <taxon>Ascomycota</taxon>
        <taxon>Pezizomycotina</taxon>
        <taxon>Sordariomycetes</taxon>
        <taxon>Sordariomycetidae</taxon>
        <taxon>Sordariales</taxon>
        <taxon>Chaetomiaceae</taxon>
        <taxon>Mycothermus</taxon>
    </lineage>
</organism>
<dbReference type="EMBL" id="JAZGSY010000542">
    <property type="protein sequence ID" value="KAL1835762.1"/>
    <property type="molecule type" value="Genomic_DNA"/>
</dbReference>
<accession>A0ABR3V207</accession>
<protein>
    <submittedName>
        <fullName evidence="3">Uncharacterized protein</fullName>
    </submittedName>
</protein>
<gene>
    <name evidence="3" type="ORF">VTJ49DRAFT_6101</name>
</gene>
<feature type="region of interest" description="Disordered" evidence="2">
    <location>
        <begin position="276"/>
        <end position="311"/>
    </location>
</feature>
<evidence type="ECO:0000313" key="3">
    <source>
        <dbReference type="EMBL" id="KAL1835762.1"/>
    </source>
</evidence>
<keyword evidence="1" id="KW-0175">Coiled coil</keyword>
<sequence>MEATRRVLGTPSGVVCAILVIANASNEPESTCPRPFQDPMQTRAPSNGGSNYFKLVQQDFEDLVTSRENAVRTREDSIRDQEAQIQQARQDCQSKAAALVERNNGLDARAAELERREADIGQKETAIAQRETVVKENETALVQRETRITEREATVNSACSIQESLMKKLDDLSQQLQEHRQAVDSKAAEGGRFVALVAERDELKNRVSDLDAKVHRLVGEKDSLLKGLQALREQHDTNLQQVSSERDTLASKIAALESQLTDGATERDALRRKVADLEAQPAPKAASDETRSASGSSDSSRKRQRANSSPDRRSEWEAVIEYVADKLYYELSAMWLKPRFSNNWKEFLEHGRLDVWHCLLTLVQDRDQPCEKHGTKCLYIKIREEGREVKTSFTMQPCT</sequence>
<evidence type="ECO:0000313" key="4">
    <source>
        <dbReference type="Proteomes" id="UP001583172"/>
    </source>
</evidence>
<feature type="coiled-coil region" evidence="1">
    <location>
        <begin position="71"/>
        <end position="116"/>
    </location>
</feature>
<name>A0ABR3V207_HUMIN</name>
<dbReference type="Proteomes" id="UP001583172">
    <property type="component" value="Unassembled WGS sequence"/>
</dbReference>
<keyword evidence="4" id="KW-1185">Reference proteome</keyword>
<proteinExistence type="predicted"/>